<dbReference type="EMBL" id="JAVIJP010000013">
    <property type="protein sequence ID" value="KAL3645521.1"/>
    <property type="molecule type" value="Genomic_DNA"/>
</dbReference>
<protein>
    <recommendedName>
        <fullName evidence="6">BHLH domain-containing protein</fullName>
    </recommendedName>
</protein>
<dbReference type="InterPro" id="IPR011598">
    <property type="entry name" value="bHLH_dom"/>
</dbReference>
<evidence type="ECO:0000256" key="2">
    <source>
        <dbReference type="ARBA" id="ARBA00023015"/>
    </source>
</evidence>
<dbReference type="Pfam" id="PF14215">
    <property type="entry name" value="bHLH-MYC_N"/>
    <property type="match status" value="1"/>
</dbReference>
<evidence type="ECO:0000256" key="4">
    <source>
        <dbReference type="ARBA" id="ARBA00023242"/>
    </source>
</evidence>
<keyword evidence="4" id="KW-0539">Nucleus</keyword>
<dbReference type="Pfam" id="PF23176">
    <property type="entry name" value="bHLH_LHW"/>
    <property type="match status" value="1"/>
</dbReference>
<dbReference type="PROSITE" id="PS50888">
    <property type="entry name" value="BHLH"/>
    <property type="match status" value="1"/>
</dbReference>
<proteinExistence type="predicted"/>
<dbReference type="InterPro" id="IPR043561">
    <property type="entry name" value="LHW-like"/>
</dbReference>
<dbReference type="InterPro" id="IPR025610">
    <property type="entry name" value="MYC/MYB_N"/>
</dbReference>
<dbReference type="GO" id="GO:0005634">
    <property type="term" value="C:nucleus"/>
    <property type="evidence" value="ECO:0007669"/>
    <property type="project" value="UniProtKB-SubCell"/>
</dbReference>
<accession>A0ABD3DXI6</accession>
<reference evidence="8" key="1">
    <citation type="journal article" date="2024" name="IScience">
        <title>Strigolactones Initiate the Formation of Haustorium-like Structures in Castilleja.</title>
        <authorList>
            <person name="Buerger M."/>
            <person name="Peterson D."/>
            <person name="Chory J."/>
        </authorList>
    </citation>
    <scope>NUCLEOTIDE SEQUENCE [LARGE SCALE GENOMIC DNA]</scope>
</reference>
<feature type="region of interest" description="Disordered" evidence="5">
    <location>
        <begin position="335"/>
        <end position="355"/>
    </location>
</feature>
<feature type="domain" description="BHLH" evidence="6">
    <location>
        <begin position="467"/>
        <end position="516"/>
    </location>
</feature>
<dbReference type="AlphaFoldDB" id="A0ABD3DXI6"/>
<evidence type="ECO:0000313" key="7">
    <source>
        <dbReference type="EMBL" id="KAL3645521.1"/>
    </source>
</evidence>
<feature type="region of interest" description="Disordered" evidence="5">
    <location>
        <begin position="458"/>
        <end position="478"/>
    </location>
</feature>
<gene>
    <name evidence="7" type="ORF">CASFOL_010701</name>
</gene>
<dbReference type="Proteomes" id="UP001632038">
    <property type="component" value="Unassembled WGS sequence"/>
</dbReference>
<evidence type="ECO:0000256" key="1">
    <source>
        <dbReference type="ARBA" id="ARBA00004123"/>
    </source>
</evidence>
<name>A0ABD3DXI6_9LAMI</name>
<keyword evidence="2" id="KW-0805">Transcription regulation</keyword>
<comment type="caution">
    <text evidence="7">The sequence shown here is derived from an EMBL/GenBank/DDBJ whole genome shotgun (WGS) entry which is preliminary data.</text>
</comment>
<organism evidence="7 8">
    <name type="scientific">Castilleja foliolosa</name>
    <dbReference type="NCBI Taxonomy" id="1961234"/>
    <lineage>
        <taxon>Eukaryota</taxon>
        <taxon>Viridiplantae</taxon>
        <taxon>Streptophyta</taxon>
        <taxon>Embryophyta</taxon>
        <taxon>Tracheophyta</taxon>
        <taxon>Spermatophyta</taxon>
        <taxon>Magnoliopsida</taxon>
        <taxon>eudicotyledons</taxon>
        <taxon>Gunneridae</taxon>
        <taxon>Pentapetalae</taxon>
        <taxon>asterids</taxon>
        <taxon>lamiids</taxon>
        <taxon>Lamiales</taxon>
        <taxon>Orobanchaceae</taxon>
        <taxon>Pedicularideae</taxon>
        <taxon>Castillejinae</taxon>
        <taxon>Castilleja</taxon>
    </lineage>
</organism>
<dbReference type="PANTHER" id="PTHR46196">
    <property type="entry name" value="TRANSCRIPTION FACTOR BHLH155-LIKE ISOFORM X1-RELATED"/>
    <property type="match status" value="1"/>
</dbReference>
<sequence length="681" mass="75883">MYAERCESMIIKETLKSLCCNNGWCYGVFWGFDQNKTLLLTLKDAYYEEQMRALIDSLLPQVHVLGGGVIGQVAFTHNHQWMHSDTHDETRNSLASIENLELFQDDSEFYSQFCLGIKTIVLISVEPWGVVQFGSTHKIHEAKHFVDQVKKLFREVRFSEYEPSSDSYTLDSTAHFSSLLSYGSMEANHSLTFPSQSLFPSTSDHRIEPNNHVEDYYLLKPGNMFDCFDNQPLTNTSSWPNLTSQDLFNTQNLTSSICRGQRPSSGLLSMEDLFQESAFAKSISNSGLLDDDFSRWLSPQMGPNNTTTSFTTLLSADPSHPTGLVPLSDLSGNNSPIHTNSLQSSVTHPSRSNPEVKHTWDATLVPVATETYVGPSKARSSSSLFSQLGLDQLIDGGDQSLSNAAKRRKTDGFSSGLSQVKSEGLFSFDPMTRNIEASSCIGDSCIMDACNTSSLKTQPEPVKNVKKKAKAGTKPRPKDRQLIQDRLAELRELIPNGEKMSIDRLLERTIRHLNFMQCLIKQSESLEQADRPKRGEVPKNHMNNDGVTWACEVGDRDMVCPLIVEDLITPGQKLIEILCEEHDFFLEISDVIRGFGLIILKGVMEVRESKKIWAHFLVQAEGTRRVNRHEIFSSLVQLLQMTGQSADVISPAGGPSSFINCQPAAVPFPGSMVDALQCANL</sequence>
<evidence type="ECO:0000256" key="3">
    <source>
        <dbReference type="ARBA" id="ARBA00023163"/>
    </source>
</evidence>
<evidence type="ECO:0000313" key="8">
    <source>
        <dbReference type="Proteomes" id="UP001632038"/>
    </source>
</evidence>
<feature type="compositionally biased region" description="Basic residues" evidence="5">
    <location>
        <begin position="464"/>
        <end position="475"/>
    </location>
</feature>
<keyword evidence="3" id="KW-0804">Transcription</keyword>
<dbReference type="PANTHER" id="PTHR46196:SF2">
    <property type="entry name" value="TRANSCRIPTION FACTOR BHLH157"/>
    <property type="match status" value="1"/>
</dbReference>
<feature type="compositionally biased region" description="Polar residues" evidence="5">
    <location>
        <begin position="335"/>
        <end position="353"/>
    </location>
</feature>
<comment type="subcellular location">
    <subcellularLocation>
        <location evidence="1">Nucleus</location>
    </subcellularLocation>
</comment>
<keyword evidence="8" id="KW-1185">Reference proteome</keyword>
<evidence type="ECO:0000259" key="6">
    <source>
        <dbReference type="PROSITE" id="PS50888"/>
    </source>
</evidence>
<evidence type="ECO:0000256" key="5">
    <source>
        <dbReference type="SAM" id="MobiDB-lite"/>
    </source>
</evidence>